<dbReference type="PANTHER" id="PTHR35458">
    <property type="entry name" value="SLR0755 PROTEIN"/>
    <property type="match status" value="1"/>
</dbReference>
<dbReference type="InterPro" id="IPR021139">
    <property type="entry name" value="NYN"/>
</dbReference>
<dbReference type="Proteomes" id="UP000228996">
    <property type="component" value="Unassembled WGS sequence"/>
</dbReference>
<comment type="caution">
    <text evidence="2">The sequence shown here is derived from an EMBL/GenBank/DDBJ whole genome shotgun (WGS) entry which is preliminary data.</text>
</comment>
<dbReference type="AlphaFoldDB" id="A0A2M6XCI3"/>
<dbReference type="GO" id="GO:0004540">
    <property type="term" value="F:RNA nuclease activity"/>
    <property type="evidence" value="ECO:0007669"/>
    <property type="project" value="InterPro"/>
</dbReference>
<dbReference type="Pfam" id="PF01936">
    <property type="entry name" value="NYN"/>
    <property type="match status" value="1"/>
</dbReference>
<dbReference type="EMBL" id="PEYO01000018">
    <property type="protein sequence ID" value="PIU03336.1"/>
    <property type="molecule type" value="Genomic_DNA"/>
</dbReference>
<accession>A0A2M6XCI3</accession>
<evidence type="ECO:0000259" key="1">
    <source>
        <dbReference type="Pfam" id="PF01936"/>
    </source>
</evidence>
<proteinExistence type="predicted"/>
<dbReference type="Gene3D" id="3.40.50.1010">
    <property type="entry name" value="5'-nuclease"/>
    <property type="match status" value="1"/>
</dbReference>
<dbReference type="InterPro" id="IPR047140">
    <property type="entry name" value="LabA"/>
</dbReference>
<gene>
    <name evidence="2" type="ORF">COT44_03900</name>
</gene>
<name>A0A2M6XCI3_9BACT</name>
<sequence length="194" mass="22228">MSCNTARSLQDFLCYNLIVKRCLILIDGSNFYFKLKDLQLQNLLEFDFSGFTKFLVSKNKLIKATYYVGAMRTDGTERAQRLFNDQRKLLSHLTKQGLKYSLGYLLKSKNKFHEKGVDVNIAVDILVAVYENQCDHLILVSSDTDLLPEIKKAKEKGKTIEYIGFSHQPSLAMVANCTESKLLKKEEITPFVKK</sequence>
<organism evidence="2 3">
    <name type="scientific">Candidatus Shapirobacteria bacterium CG08_land_8_20_14_0_20_39_18</name>
    <dbReference type="NCBI Taxonomy" id="1974883"/>
    <lineage>
        <taxon>Bacteria</taxon>
        <taxon>Candidatus Shapironibacteriota</taxon>
    </lineage>
</organism>
<reference evidence="3" key="1">
    <citation type="submission" date="2017-09" db="EMBL/GenBank/DDBJ databases">
        <title>Depth-based differentiation of microbial function through sediment-hosted aquifers and enrichment of novel symbionts in the deep terrestrial subsurface.</title>
        <authorList>
            <person name="Probst A.J."/>
            <person name="Ladd B."/>
            <person name="Jarett J.K."/>
            <person name="Geller-Mcgrath D.E."/>
            <person name="Sieber C.M.K."/>
            <person name="Emerson J.B."/>
            <person name="Anantharaman K."/>
            <person name="Thomas B.C."/>
            <person name="Malmstrom R."/>
            <person name="Stieglmeier M."/>
            <person name="Klingl A."/>
            <person name="Woyke T."/>
            <person name="Ryan C.M."/>
            <person name="Banfield J.F."/>
        </authorList>
    </citation>
    <scope>NUCLEOTIDE SEQUENCE [LARGE SCALE GENOMIC DNA]</scope>
</reference>
<feature type="domain" description="NYN" evidence="1">
    <location>
        <begin position="23"/>
        <end position="177"/>
    </location>
</feature>
<dbReference type="PANTHER" id="PTHR35458:SF8">
    <property type="entry name" value="SLR0650 PROTEIN"/>
    <property type="match status" value="1"/>
</dbReference>
<evidence type="ECO:0000313" key="2">
    <source>
        <dbReference type="EMBL" id="PIU03336.1"/>
    </source>
</evidence>
<evidence type="ECO:0000313" key="3">
    <source>
        <dbReference type="Proteomes" id="UP000228996"/>
    </source>
</evidence>
<protein>
    <recommendedName>
        <fullName evidence="1">NYN domain-containing protein</fullName>
    </recommendedName>
</protein>